<evidence type="ECO:0000313" key="2">
    <source>
        <dbReference type="Proteomes" id="UP001060215"/>
    </source>
</evidence>
<sequence length="204" mass="22554">MMSSISCDSDEQTPLQAQLNKLTSYIGNVGLMVAFLVLVVLLIRYFTGNTKDEHGNQEFNLDKTKANDVMNAVVCIVTAAVTIVVVAILEGFPLAMTLTLAYSMKRMIVENSMVRKLSACETMGSTTTICIDKTDTLILNQIKVTEFWLGKEVMTDKASLKIAPNVLEMLHERVDLNTISEVYRQLSTTIPKISRSPTELAILS</sequence>
<protein>
    <submittedName>
        <fullName evidence="1">Calcium-transporting ATPase 13, plasma membrane-type</fullName>
    </submittedName>
</protein>
<evidence type="ECO:0000313" key="1">
    <source>
        <dbReference type="EMBL" id="KAI8023411.1"/>
    </source>
</evidence>
<reference evidence="1 2" key="1">
    <citation type="journal article" date="2022" name="Plant J.">
        <title>Chromosome-level genome of Camellia lanceoleosa provides a valuable resource for understanding genome evolution and self-incompatibility.</title>
        <authorList>
            <person name="Gong W."/>
            <person name="Xiao S."/>
            <person name="Wang L."/>
            <person name="Liao Z."/>
            <person name="Chang Y."/>
            <person name="Mo W."/>
            <person name="Hu G."/>
            <person name="Li W."/>
            <person name="Zhao G."/>
            <person name="Zhu H."/>
            <person name="Hu X."/>
            <person name="Ji K."/>
            <person name="Xiang X."/>
            <person name="Song Q."/>
            <person name="Yuan D."/>
            <person name="Jin S."/>
            <person name="Zhang L."/>
        </authorList>
    </citation>
    <scope>NUCLEOTIDE SEQUENCE [LARGE SCALE GENOMIC DNA]</scope>
    <source>
        <strain evidence="1">SQ_2022a</strain>
    </source>
</reference>
<gene>
    <name evidence="1" type="ORF">LOK49_LG03G01945</name>
</gene>
<name>A0ACC0IH24_9ERIC</name>
<proteinExistence type="predicted"/>
<accession>A0ACC0IH24</accession>
<comment type="caution">
    <text evidence="1">The sequence shown here is derived from an EMBL/GenBank/DDBJ whole genome shotgun (WGS) entry which is preliminary data.</text>
</comment>
<keyword evidence="2" id="KW-1185">Reference proteome</keyword>
<organism evidence="1 2">
    <name type="scientific">Camellia lanceoleosa</name>
    <dbReference type="NCBI Taxonomy" id="1840588"/>
    <lineage>
        <taxon>Eukaryota</taxon>
        <taxon>Viridiplantae</taxon>
        <taxon>Streptophyta</taxon>
        <taxon>Embryophyta</taxon>
        <taxon>Tracheophyta</taxon>
        <taxon>Spermatophyta</taxon>
        <taxon>Magnoliopsida</taxon>
        <taxon>eudicotyledons</taxon>
        <taxon>Gunneridae</taxon>
        <taxon>Pentapetalae</taxon>
        <taxon>asterids</taxon>
        <taxon>Ericales</taxon>
        <taxon>Theaceae</taxon>
        <taxon>Camellia</taxon>
    </lineage>
</organism>
<dbReference type="EMBL" id="CM045763">
    <property type="protein sequence ID" value="KAI8023411.1"/>
    <property type="molecule type" value="Genomic_DNA"/>
</dbReference>
<dbReference type="Proteomes" id="UP001060215">
    <property type="component" value="Chromosome 6"/>
</dbReference>